<name>A0AAV7X0G4_PLEWA</name>
<gene>
    <name evidence="1" type="ORF">NDU88_006179</name>
</gene>
<comment type="caution">
    <text evidence="1">The sequence shown here is derived from an EMBL/GenBank/DDBJ whole genome shotgun (WGS) entry which is preliminary data.</text>
</comment>
<reference evidence="1" key="1">
    <citation type="journal article" date="2022" name="bioRxiv">
        <title>Sequencing and chromosome-scale assembly of the giantPleurodeles waltlgenome.</title>
        <authorList>
            <person name="Brown T."/>
            <person name="Elewa A."/>
            <person name="Iarovenko S."/>
            <person name="Subramanian E."/>
            <person name="Araus A.J."/>
            <person name="Petzold A."/>
            <person name="Susuki M."/>
            <person name="Suzuki K.-i.T."/>
            <person name="Hayashi T."/>
            <person name="Toyoda A."/>
            <person name="Oliveira C."/>
            <person name="Osipova E."/>
            <person name="Leigh N.D."/>
            <person name="Simon A."/>
            <person name="Yun M.H."/>
        </authorList>
    </citation>
    <scope>NUCLEOTIDE SEQUENCE</scope>
    <source>
        <strain evidence="1">20211129_DDA</strain>
        <tissue evidence="1">Liver</tissue>
    </source>
</reference>
<dbReference type="Proteomes" id="UP001066276">
    <property type="component" value="Chromosome 1_1"/>
</dbReference>
<sequence length="74" mass="7896">MRPGARTSSRPHRTHSRCRAAPFPILTVGAMRTGCNKGGRNATGSLMPALHLSPWRGNCHPGKASGDFATRQDA</sequence>
<dbReference type="EMBL" id="JANPWB010000001">
    <property type="protein sequence ID" value="KAJ1218601.1"/>
    <property type="molecule type" value="Genomic_DNA"/>
</dbReference>
<proteinExistence type="predicted"/>
<keyword evidence="2" id="KW-1185">Reference proteome</keyword>
<accession>A0AAV7X0G4</accession>
<evidence type="ECO:0000313" key="2">
    <source>
        <dbReference type="Proteomes" id="UP001066276"/>
    </source>
</evidence>
<protein>
    <submittedName>
        <fullName evidence="1">Uncharacterized protein</fullName>
    </submittedName>
</protein>
<organism evidence="1 2">
    <name type="scientific">Pleurodeles waltl</name>
    <name type="common">Iberian ribbed newt</name>
    <dbReference type="NCBI Taxonomy" id="8319"/>
    <lineage>
        <taxon>Eukaryota</taxon>
        <taxon>Metazoa</taxon>
        <taxon>Chordata</taxon>
        <taxon>Craniata</taxon>
        <taxon>Vertebrata</taxon>
        <taxon>Euteleostomi</taxon>
        <taxon>Amphibia</taxon>
        <taxon>Batrachia</taxon>
        <taxon>Caudata</taxon>
        <taxon>Salamandroidea</taxon>
        <taxon>Salamandridae</taxon>
        <taxon>Pleurodelinae</taxon>
        <taxon>Pleurodeles</taxon>
    </lineage>
</organism>
<evidence type="ECO:0000313" key="1">
    <source>
        <dbReference type="EMBL" id="KAJ1218601.1"/>
    </source>
</evidence>
<dbReference type="AlphaFoldDB" id="A0AAV7X0G4"/>